<evidence type="ECO:0000256" key="3">
    <source>
        <dbReference type="ARBA" id="ARBA00023134"/>
    </source>
</evidence>
<organism evidence="6 7">
    <name type="scientific">Holothuria leucospilota</name>
    <name type="common">Black long sea cucumber</name>
    <name type="synonym">Mertensiothuria leucospilota</name>
    <dbReference type="NCBI Taxonomy" id="206669"/>
    <lineage>
        <taxon>Eukaryota</taxon>
        <taxon>Metazoa</taxon>
        <taxon>Echinodermata</taxon>
        <taxon>Eleutherozoa</taxon>
        <taxon>Echinozoa</taxon>
        <taxon>Holothuroidea</taxon>
        <taxon>Aspidochirotacea</taxon>
        <taxon>Aspidochirotida</taxon>
        <taxon>Holothuriidae</taxon>
        <taxon>Holothuria</taxon>
    </lineage>
</organism>
<dbReference type="InterPro" id="IPR001806">
    <property type="entry name" value="Small_GTPase"/>
</dbReference>
<dbReference type="PRINTS" id="PR00449">
    <property type="entry name" value="RASTRNSFRMNG"/>
</dbReference>
<dbReference type="PROSITE" id="PS51421">
    <property type="entry name" value="RAS"/>
    <property type="match status" value="1"/>
</dbReference>
<dbReference type="SUPFAM" id="SSF52540">
    <property type="entry name" value="P-loop containing nucleoside triphosphate hydrolases"/>
    <property type="match status" value="1"/>
</dbReference>
<dbReference type="InterPro" id="IPR050305">
    <property type="entry name" value="Small_GTPase_Rab"/>
</dbReference>
<comment type="similarity">
    <text evidence="1">Belongs to the small GTPase superfamily. Rab family.</text>
</comment>
<dbReference type="NCBIfam" id="TIGR00231">
    <property type="entry name" value="small_GTP"/>
    <property type="match status" value="1"/>
</dbReference>
<dbReference type="GO" id="GO:0005525">
    <property type="term" value="F:GTP binding"/>
    <property type="evidence" value="ECO:0007669"/>
    <property type="project" value="UniProtKB-KW"/>
</dbReference>
<dbReference type="EMBL" id="JAIZAY010000004">
    <property type="protein sequence ID" value="KAJ8044124.1"/>
    <property type="molecule type" value="Genomic_DNA"/>
</dbReference>
<evidence type="ECO:0000256" key="1">
    <source>
        <dbReference type="ARBA" id="ARBA00006270"/>
    </source>
</evidence>
<dbReference type="SMART" id="SM00176">
    <property type="entry name" value="RAN"/>
    <property type="match status" value="1"/>
</dbReference>
<comment type="caution">
    <text evidence="6">The sequence shown here is derived from an EMBL/GenBank/DDBJ whole genome shotgun (WGS) entry which is preliminary data.</text>
</comment>
<dbReference type="Gene3D" id="3.40.50.300">
    <property type="entry name" value="P-loop containing nucleotide triphosphate hydrolases"/>
    <property type="match status" value="1"/>
</dbReference>
<keyword evidence="5" id="KW-0636">Prenylation</keyword>
<evidence type="ECO:0000313" key="6">
    <source>
        <dbReference type="EMBL" id="KAJ8044124.1"/>
    </source>
</evidence>
<dbReference type="SMART" id="SM00174">
    <property type="entry name" value="RHO"/>
    <property type="match status" value="1"/>
</dbReference>
<dbReference type="PANTHER" id="PTHR47980">
    <property type="entry name" value="LD44762P"/>
    <property type="match status" value="1"/>
</dbReference>
<dbReference type="FunFam" id="3.40.50.300:FF:001447">
    <property type="entry name" value="Ras-related protein Rab-1B"/>
    <property type="match status" value="1"/>
</dbReference>
<dbReference type="InterPro" id="IPR027417">
    <property type="entry name" value="P-loop_NTPase"/>
</dbReference>
<accession>A0A9Q1CGC9</accession>
<dbReference type="Proteomes" id="UP001152320">
    <property type="component" value="Chromosome 4"/>
</dbReference>
<keyword evidence="7" id="KW-1185">Reference proteome</keyword>
<dbReference type="AlphaFoldDB" id="A0A9Q1CGC9"/>
<keyword evidence="4" id="KW-0449">Lipoprotein</keyword>
<evidence type="ECO:0000256" key="5">
    <source>
        <dbReference type="ARBA" id="ARBA00023289"/>
    </source>
</evidence>
<dbReference type="PROSITE" id="PS51419">
    <property type="entry name" value="RAB"/>
    <property type="match status" value="1"/>
</dbReference>
<dbReference type="GO" id="GO:0003924">
    <property type="term" value="F:GTPase activity"/>
    <property type="evidence" value="ECO:0007669"/>
    <property type="project" value="InterPro"/>
</dbReference>
<name>A0A9Q1CGC9_HOLLE</name>
<evidence type="ECO:0000313" key="7">
    <source>
        <dbReference type="Proteomes" id="UP001152320"/>
    </source>
</evidence>
<keyword evidence="3" id="KW-0342">GTP-binding</keyword>
<proteinExistence type="inferred from homology"/>
<dbReference type="Pfam" id="PF00071">
    <property type="entry name" value="Ras"/>
    <property type="match status" value="1"/>
</dbReference>
<reference evidence="6" key="1">
    <citation type="submission" date="2021-10" db="EMBL/GenBank/DDBJ databases">
        <title>Tropical sea cucumber genome reveals ecological adaptation and Cuvierian tubules defense mechanism.</title>
        <authorList>
            <person name="Chen T."/>
        </authorList>
    </citation>
    <scope>NUCLEOTIDE SEQUENCE</scope>
    <source>
        <strain evidence="6">Nanhai2018</strain>
        <tissue evidence="6">Muscle</tissue>
    </source>
</reference>
<evidence type="ECO:0000256" key="2">
    <source>
        <dbReference type="ARBA" id="ARBA00022741"/>
    </source>
</evidence>
<gene>
    <name evidence="6" type="ORF">HOLleu_11504</name>
</gene>
<evidence type="ECO:0000256" key="4">
    <source>
        <dbReference type="ARBA" id="ARBA00023288"/>
    </source>
</evidence>
<sequence>MTYYHQAPNAKKQYLKNCRLYANRMADLGVKRSPRNSSQLNWSICLIMLGDSGTGKTSLVKKFVGEGVECNKLVTVEKEHERNGFKISLEIRDTAGMERYRSLTKSHYKGAHGAMLVFDVTNEDSFNHMKHWYDDLKTYSSQDQNIAVLLVGTRCHKTKERTVMDKSARAFAENHDMKYMEVSSEENINVEQSFDHLIDIILEISQPKQEIRFESSLSQESSAKYYLQSCSNCCGTIRQGSETSSNRGDPELAVKK</sequence>
<dbReference type="CDD" id="cd00154">
    <property type="entry name" value="Rab"/>
    <property type="match status" value="1"/>
</dbReference>
<dbReference type="SMART" id="SM00175">
    <property type="entry name" value="RAB"/>
    <property type="match status" value="1"/>
</dbReference>
<keyword evidence="2" id="KW-0547">Nucleotide-binding</keyword>
<dbReference type="InterPro" id="IPR005225">
    <property type="entry name" value="Small_GTP-bd"/>
</dbReference>
<protein>
    <submittedName>
        <fullName evidence="6">Ras-related protein Rab-3A</fullName>
    </submittedName>
</protein>
<dbReference type="SMART" id="SM00173">
    <property type="entry name" value="RAS"/>
    <property type="match status" value="1"/>
</dbReference>
<dbReference type="OrthoDB" id="10027888at2759"/>